<keyword evidence="1" id="KW-0732">Signal</keyword>
<accession>F5Z4R0</accession>
<evidence type="ECO:0000256" key="1">
    <source>
        <dbReference type="SAM" id="SignalP"/>
    </source>
</evidence>
<keyword evidence="3" id="KW-1185">Reference proteome</keyword>
<proteinExistence type="predicted"/>
<dbReference type="eggNOG" id="ENOG502ZFMJ">
    <property type="taxonomic scope" value="Bacteria"/>
</dbReference>
<evidence type="ECO:0008006" key="4">
    <source>
        <dbReference type="Google" id="ProtNLM"/>
    </source>
</evidence>
<dbReference type="AlphaFoldDB" id="F5Z4R0"/>
<dbReference type="RefSeq" id="WP_013785324.1">
    <property type="nucleotide sequence ID" value="NC_015554.1"/>
</dbReference>
<feature type="signal peptide" evidence="1">
    <location>
        <begin position="1"/>
        <end position="24"/>
    </location>
</feature>
<dbReference type="HOGENOM" id="CLU_1682953_0_0_6"/>
<gene>
    <name evidence="2" type="ordered locus">ambt_14415</name>
</gene>
<dbReference type="EMBL" id="CP002339">
    <property type="protein sequence ID" value="AEF04397.1"/>
    <property type="molecule type" value="Genomic_DNA"/>
</dbReference>
<protein>
    <recommendedName>
        <fullName evidence="4">Outer membrane protein beta-barrel domain-containing protein</fullName>
    </recommendedName>
</protein>
<evidence type="ECO:0000313" key="2">
    <source>
        <dbReference type="EMBL" id="AEF04397.1"/>
    </source>
</evidence>
<reference evidence="2 3" key="1">
    <citation type="journal article" date="2011" name="J. Bacteriol.">
        <title>Complete genome sequence of the polycyclic aromatic hydrocarbon-degrading bacterium Alteromonas sp. strain SN2.</title>
        <authorList>
            <person name="Jin H.M."/>
            <person name="Jeong H."/>
            <person name="Moon E.J."/>
            <person name="Math R.K."/>
            <person name="Lee K."/>
            <person name="Kim H.J."/>
            <person name="Jeon C.O."/>
            <person name="Oh T.K."/>
            <person name="Kim J.F."/>
        </authorList>
    </citation>
    <scope>NUCLEOTIDE SEQUENCE [LARGE SCALE GENOMIC DNA]</scope>
    <source>
        <strain evidence="3">JCM 17741 / KACC 18427 / KCTC 11700BP / SN2</strain>
    </source>
</reference>
<organism evidence="2 3">
    <name type="scientific">Alteromonas naphthalenivorans</name>
    <dbReference type="NCBI Taxonomy" id="715451"/>
    <lineage>
        <taxon>Bacteria</taxon>
        <taxon>Pseudomonadati</taxon>
        <taxon>Pseudomonadota</taxon>
        <taxon>Gammaproteobacteria</taxon>
        <taxon>Alteromonadales</taxon>
        <taxon>Alteromonadaceae</taxon>
        <taxon>Alteromonas/Salinimonas group</taxon>
        <taxon>Alteromonas</taxon>
    </lineage>
</organism>
<feature type="chain" id="PRO_5003335845" description="Outer membrane protein beta-barrel domain-containing protein" evidence="1">
    <location>
        <begin position="25"/>
        <end position="166"/>
    </location>
</feature>
<sequence length="166" mass="19138">MKTYPTCVVCLILLASLSAAYSEAADWDVSDWDASDWNGYYGPIVFKSEKIAKWKIKSRFNETRLESIPGYDNHFNASKNSQLSIRAHRALTLLFEQQIYASFNTSHSPLQYYPEWRYIPEDLGTFTRLGWLVGDESGLNMALEFEHREVGDKENNALTLGVQYFF</sequence>
<evidence type="ECO:0000313" key="3">
    <source>
        <dbReference type="Proteomes" id="UP000000683"/>
    </source>
</evidence>
<name>F5Z4R0_ALTNA</name>
<dbReference type="OrthoDB" id="6332692at2"/>
<dbReference type="Proteomes" id="UP000000683">
    <property type="component" value="Chromosome"/>
</dbReference>
<dbReference type="KEGG" id="alt:ambt_14415"/>